<organism evidence="2 3">
    <name type="scientific">Pseudomonas putida</name>
    <name type="common">Arthrobacter siderocapsulatus</name>
    <dbReference type="NCBI Taxonomy" id="303"/>
    <lineage>
        <taxon>Bacteria</taxon>
        <taxon>Pseudomonadati</taxon>
        <taxon>Pseudomonadota</taxon>
        <taxon>Gammaproteobacteria</taxon>
        <taxon>Pseudomonadales</taxon>
        <taxon>Pseudomonadaceae</taxon>
        <taxon>Pseudomonas</taxon>
    </lineage>
</organism>
<feature type="chain" id="PRO_5016582310" description="WD40 repeat domain-containing protein" evidence="1">
    <location>
        <begin position="25"/>
        <end position="653"/>
    </location>
</feature>
<protein>
    <recommendedName>
        <fullName evidence="4">WD40 repeat domain-containing protein</fullName>
    </recommendedName>
</protein>
<dbReference type="AlphaFoldDB" id="A0A379KMZ1"/>
<dbReference type="InterPro" id="IPR015943">
    <property type="entry name" value="WD40/YVTN_repeat-like_dom_sf"/>
</dbReference>
<dbReference type="InterPro" id="IPR011047">
    <property type="entry name" value="Quinoprotein_ADH-like_sf"/>
</dbReference>
<dbReference type="Proteomes" id="UP000254602">
    <property type="component" value="Unassembled WGS sequence"/>
</dbReference>
<sequence>MKPANFWKHALCIAAIGCCGSSHAAALPQGWQIRPPAAEDLERGLPSALQSQELAKDGRRLASVEIVVDLPYTQVMPIVASALRQLGPVDDEIVQQPLSRLSDDWGEVLLSRRPDLVKNLVDQVVLPKLQQDVREGALASSEIPNHIARIERTIRFQSGNALMGPLTEPFKHWHGSVRRTHGALGRSTSILVADVKQLDAVFGRPASAVYLTRVDEFPNPKANFIGRLRELAKFDIFSPTAPDRLHRQSVPEELLSPVYGALSAMPKANLQLGANPEQWRAPATQTPTPLVSEPKLTLPDSHAQILQAAAVFAVRSTDKFTVLADDSVLLYRNYPRALLYWSPATGGEPREVWTSAGSYSKSQLARDVSGASAYLALEGLVIRFDAKSTTVATHPMAYDTPDRLGYDYIDYVHDGDGVPLTYRHNYRGNRDTLEVWEPAAQPAEEGSEWSYTLRYASSRQDMMKGPSRTNSQIKPVHWDGPTPNAWVEDLYGLTEINGKTGHVLRVVKLPRRFGEVDLRDDSGMAQWTPEPFGSAKGGWIAVGFVLMEGQRRKPGLHVVDIASGKIRYSLTLPGQDSLGTAVGSPDGQLLAMGTGGPEDAVVLWNLQSGRSLTLKTDDAKCSGIEQLQWSLSGKHLWGRCWNGLIAWDVPGSW</sequence>
<keyword evidence="1" id="KW-0732">Signal</keyword>
<evidence type="ECO:0000313" key="2">
    <source>
        <dbReference type="EMBL" id="SUD69231.1"/>
    </source>
</evidence>
<dbReference type="EMBL" id="UGUY01000001">
    <property type="protein sequence ID" value="SUD69231.1"/>
    <property type="molecule type" value="Genomic_DNA"/>
</dbReference>
<evidence type="ECO:0000256" key="1">
    <source>
        <dbReference type="SAM" id="SignalP"/>
    </source>
</evidence>
<accession>A0A379KMZ1</accession>
<evidence type="ECO:0000313" key="3">
    <source>
        <dbReference type="Proteomes" id="UP000254602"/>
    </source>
</evidence>
<name>A0A379KMZ1_PSEPU</name>
<gene>
    <name evidence="2" type="ORF">NCTC7914_03372</name>
</gene>
<evidence type="ECO:0008006" key="4">
    <source>
        <dbReference type="Google" id="ProtNLM"/>
    </source>
</evidence>
<dbReference type="RefSeq" id="WP_115274460.1">
    <property type="nucleotide sequence ID" value="NZ_UGUY01000001.1"/>
</dbReference>
<feature type="signal peptide" evidence="1">
    <location>
        <begin position="1"/>
        <end position="24"/>
    </location>
</feature>
<dbReference type="Gene3D" id="2.130.10.10">
    <property type="entry name" value="YVTN repeat-like/Quinoprotein amine dehydrogenase"/>
    <property type="match status" value="1"/>
</dbReference>
<proteinExistence type="predicted"/>
<dbReference type="SUPFAM" id="SSF50998">
    <property type="entry name" value="Quinoprotein alcohol dehydrogenase-like"/>
    <property type="match status" value="1"/>
</dbReference>
<reference evidence="2 3" key="1">
    <citation type="submission" date="2018-06" db="EMBL/GenBank/DDBJ databases">
        <authorList>
            <consortium name="Pathogen Informatics"/>
            <person name="Doyle S."/>
        </authorList>
    </citation>
    <scope>NUCLEOTIDE SEQUENCE [LARGE SCALE GENOMIC DNA]</scope>
    <source>
        <strain evidence="2 3">NCTC7914</strain>
    </source>
</reference>